<feature type="domain" description="HTH iclR-type" evidence="4">
    <location>
        <begin position="12"/>
        <end position="74"/>
    </location>
</feature>
<dbReference type="InterPro" id="IPR005471">
    <property type="entry name" value="Tscrpt_reg_IclR_N"/>
</dbReference>
<sequence>MSPPREADPPGVRAADTVLSVLETVAWAGEPVGVTQIAQSLHATKSAIFRHLQTLVDRVYLIQDADTNRYRLGPRAFLIGHLAPRSWDLAQTLEGPMRELRDEVGSAVVLSTPTPRGALVVSTLPGTRPIDIGVRPGSELALHASAQGKVFLAFGSKALSDRVLQGPLTALTARTMTDPNDLAAELTRIRDQGYATAPEETLLGCNALAVPIHDHDDRLVASISLVGSIQHITAVPAPHLIAAIRLLAEKASRMLGQGLGTRAVTAADRQR</sequence>
<keyword evidence="7" id="KW-1185">Reference proteome</keyword>
<dbReference type="InterPro" id="IPR050707">
    <property type="entry name" value="HTH_MetabolicPath_Reg"/>
</dbReference>
<dbReference type="InterPro" id="IPR014757">
    <property type="entry name" value="Tscrpt_reg_IclR_C"/>
</dbReference>
<evidence type="ECO:0000256" key="2">
    <source>
        <dbReference type="ARBA" id="ARBA00023125"/>
    </source>
</evidence>
<accession>A0ABV6IYW2</accession>
<reference evidence="6 7" key="1">
    <citation type="submission" date="2024-09" db="EMBL/GenBank/DDBJ databases">
        <authorList>
            <person name="Sun Q."/>
            <person name="Mori K."/>
        </authorList>
    </citation>
    <scope>NUCLEOTIDE SEQUENCE [LARGE SCALE GENOMIC DNA]</scope>
    <source>
        <strain evidence="6 7">CCM 7468</strain>
    </source>
</reference>
<dbReference type="Pfam" id="PF09339">
    <property type="entry name" value="HTH_IclR"/>
    <property type="match status" value="1"/>
</dbReference>
<dbReference type="InterPro" id="IPR029016">
    <property type="entry name" value="GAF-like_dom_sf"/>
</dbReference>
<keyword evidence="1" id="KW-0805">Transcription regulation</keyword>
<evidence type="ECO:0000256" key="3">
    <source>
        <dbReference type="ARBA" id="ARBA00023163"/>
    </source>
</evidence>
<dbReference type="SUPFAM" id="SSF55781">
    <property type="entry name" value="GAF domain-like"/>
    <property type="match status" value="1"/>
</dbReference>
<dbReference type="Gene3D" id="1.10.10.10">
    <property type="entry name" value="Winged helix-like DNA-binding domain superfamily/Winged helix DNA-binding domain"/>
    <property type="match status" value="1"/>
</dbReference>
<dbReference type="PROSITE" id="PS51078">
    <property type="entry name" value="ICLR_ED"/>
    <property type="match status" value="1"/>
</dbReference>
<dbReference type="RefSeq" id="WP_377055570.1">
    <property type="nucleotide sequence ID" value="NZ_JBHLVZ010000084.1"/>
</dbReference>
<dbReference type="EMBL" id="JBHLVZ010000084">
    <property type="protein sequence ID" value="MFC0388815.1"/>
    <property type="molecule type" value="Genomic_DNA"/>
</dbReference>
<comment type="caution">
    <text evidence="6">The sequence shown here is derived from an EMBL/GenBank/DDBJ whole genome shotgun (WGS) entry which is preliminary data.</text>
</comment>
<dbReference type="Gene3D" id="3.30.450.40">
    <property type="match status" value="1"/>
</dbReference>
<dbReference type="PANTHER" id="PTHR30136:SF8">
    <property type="entry name" value="TRANSCRIPTIONAL REGULATORY PROTEIN"/>
    <property type="match status" value="1"/>
</dbReference>
<organism evidence="6 7">
    <name type="scientific">Muricoccus vinaceus</name>
    <dbReference type="NCBI Taxonomy" id="424704"/>
    <lineage>
        <taxon>Bacteria</taxon>
        <taxon>Pseudomonadati</taxon>
        <taxon>Pseudomonadota</taxon>
        <taxon>Alphaproteobacteria</taxon>
        <taxon>Acetobacterales</taxon>
        <taxon>Roseomonadaceae</taxon>
        <taxon>Muricoccus</taxon>
    </lineage>
</organism>
<evidence type="ECO:0000256" key="1">
    <source>
        <dbReference type="ARBA" id="ARBA00023015"/>
    </source>
</evidence>
<keyword evidence="3" id="KW-0804">Transcription</keyword>
<feature type="domain" description="IclR-ED" evidence="5">
    <location>
        <begin position="75"/>
        <end position="257"/>
    </location>
</feature>
<dbReference type="InterPro" id="IPR036390">
    <property type="entry name" value="WH_DNA-bd_sf"/>
</dbReference>
<evidence type="ECO:0000313" key="7">
    <source>
        <dbReference type="Proteomes" id="UP001589789"/>
    </source>
</evidence>
<dbReference type="PANTHER" id="PTHR30136">
    <property type="entry name" value="HELIX-TURN-HELIX TRANSCRIPTIONAL REGULATOR, ICLR FAMILY"/>
    <property type="match status" value="1"/>
</dbReference>
<dbReference type="SMART" id="SM00346">
    <property type="entry name" value="HTH_ICLR"/>
    <property type="match status" value="1"/>
</dbReference>
<keyword evidence="2" id="KW-0238">DNA-binding</keyword>
<evidence type="ECO:0000313" key="6">
    <source>
        <dbReference type="EMBL" id="MFC0388815.1"/>
    </source>
</evidence>
<name>A0ABV6IYW2_9PROT</name>
<proteinExistence type="predicted"/>
<dbReference type="Proteomes" id="UP001589789">
    <property type="component" value="Unassembled WGS sequence"/>
</dbReference>
<evidence type="ECO:0000259" key="5">
    <source>
        <dbReference type="PROSITE" id="PS51078"/>
    </source>
</evidence>
<evidence type="ECO:0000259" key="4">
    <source>
        <dbReference type="PROSITE" id="PS51077"/>
    </source>
</evidence>
<dbReference type="PROSITE" id="PS51077">
    <property type="entry name" value="HTH_ICLR"/>
    <property type="match status" value="1"/>
</dbReference>
<dbReference type="SUPFAM" id="SSF46785">
    <property type="entry name" value="Winged helix' DNA-binding domain"/>
    <property type="match status" value="1"/>
</dbReference>
<dbReference type="Pfam" id="PF01614">
    <property type="entry name" value="IclR_C"/>
    <property type="match status" value="1"/>
</dbReference>
<gene>
    <name evidence="6" type="ORF">ACFFIC_25190</name>
</gene>
<dbReference type="InterPro" id="IPR036388">
    <property type="entry name" value="WH-like_DNA-bd_sf"/>
</dbReference>
<protein>
    <submittedName>
        <fullName evidence="6">IclR family transcriptional regulator</fullName>
    </submittedName>
</protein>